<evidence type="ECO:0000256" key="1">
    <source>
        <dbReference type="ARBA" id="ARBA00023002"/>
    </source>
</evidence>
<name>A0A7R7DLH9_9ACTN</name>
<proteinExistence type="predicted"/>
<dbReference type="AlphaFoldDB" id="A0A7R7DLH9"/>
<protein>
    <submittedName>
        <fullName evidence="4">FAD-dependent oxidoreductase</fullName>
    </submittedName>
</protein>
<evidence type="ECO:0000313" key="4">
    <source>
        <dbReference type="EMBL" id="BCJ33691.1"/>
    </source>
</evidence>
<dbReference type="EMBL" id="AP023355">
    <property type="protein sequence ID" value="BCJ33691.1"/>
    <property type="molecule type" value="Genomic_DNA"/>
</dbReference>
<keyword evidence="2" id="KW-0503">Monooxygenase</keyword>
<dbReference type="RefSeq" id="WP_203960543.1">
    <property type="nucleotide sequence ID" value="NZ_AP023355.1"/>
</dbReference>
<accession>A0A7R7DLH9</accession>
<dbReference type="InterPro" id="IPR050493">
    <property type="entry name" value="FAD-dep_Monooxygenase_BioMet"/>
</dbReference>
<dbReference type="Proteomes" id="UP000611640">
    <property type="component" value="Chromosome"/>
</dbReference>
<evidence type="ECO:0000256" key="2">
    <source>
        <dbReference type="ARBA" id="ARBA00023033"/>
    </source>
</evidence>
<keyword evidence="5" id="KW-1185">Reference proteome</keyword>
<dbReference type="GO" id="GO:0004497">
    <property type="term" value="F:monooxygenase activity"/>
    <property type="evidence" value="ECO:0007669"/>
    <property type="project" value="UniProtKB-KW"/>
</dbReference>
<sequence length="385" mass="40037">MGSPGTALVVGGGIGGLAAALGLRRVGWQVTVLERAARFAEVGAGLSLWPNALRALDELGVGAPVRAAGVSAVSRGGLRLPSGAWLRHARADDVHVLMVHRAELHAAMRAPLPAGSLRPGATVTSVDLAAGTVTYQQGGDTRQCGADLVVGADGLHSMVRQAMWPGHEPRFDGRAVWRAVVAGGAPRIEASITLGADRQFGVLPLPGDAAYWFLTAPAAEPDQRCADERAAVADRVAGWHAPIGELLAATTPGSVLHHDLYALDPVPGFARGRAVLLGDAAHAQTPDLGQGACQAIEDGVVLAAAVAAHGDLATAIGSYDRQRRPRTQLVARAAARQAELNVTHHRAVTRLARIIPPPLWRRQAARFTDWIPPALPGTVASTVDD</sequence>
<gene>
    <name evidence="4" type="ORF">Athai_11940</name>
</gene>
<organism evidence="4 5">
    <name type="scientific">Actinocatenispora thailandica</name>
    <dbReference type="NCBI Taxonomy" id="227318"/>
    <lineage>
        <taxon>Bacteria</taxon>
        <taxon>Bacillati</taxon>
        <taxon>Actinomycetota</taxon>
        <taxon>Actinomycetes</taxon>
        <taxon>Micromonosporales</taxon>
        <taxon>Micromonosporaceae</taxon>
        <taxon>Actinocatenispora</taxon>
    </lineage>
</organism>
<dbReference type="Gene3D" id="3.50.50.60">
    <property type="entry name" value="FAD/NAD(P)-binding domain"/>
    <property type="match status" value="1"/>
</dbReference>
<dbReference type="InterPro" id="IPR036188">
    <property type="entry name" value="FAD/NAD-bd_sf"/>
</dbReference>
<reference evidence="4 5" key="1">
    <citation type="submission" date="2020-08" db="EMBL/GenBank/DDBJ databases">
        <title>Whole genome shotgun sequence of Actinocatenispora thailandica NBRC 105041.</title>
        <authorList>
            <person name="Komaki H."/>
            <person name="Tamura T."/>
        </authorList>
    </citation>
    <scope>NUCLEOTIDE SEQUENCE [LARGE SCALE GENOMIC DNA]</scope>
    <source>
        <strain evidence="4 5">NBRC 105041</strain>
    </source>
</reference>
<dbReference type="PRINTS" id="PR00420">
    <property type="entry name" value="RNGMNOXGNASE"/>
</dbReference>
<dbReference type="Pfam" id="PF01494">
    <property type="entry name" value="FAD_binding_3"/>
    <property type="match status" value="1"/>
</dbReference>
<evidence type="ECO:0000313" key="5">
    <source>
        <dbReference type="Proteomes" id="UP000611640"/>
    </source>
</evidence>
<dbReference type="InterPro" id="IPR002938">
    <property type="entry name" value="FAD-bd"/>
</dbReference>
<dbReference type="PANTHER" id="PTHR13789:SF309">
    <property type="entry name" value="PUTATIVE (AFU_ORTHOLOGUE AFUA_6G14510)-RELATED"/>
    <property type="match status" value="1"/>
</dbReference>
<dbReference type="KEGG" id="atl:Athai_11940"/>
<dbReference type="GO" id="GO:0071949">
    <property type="term" value="F:FAD binding"/>
    <property type="evidence" value="ECO:0007669"/>
    <property type="project" value="InterPro"/>
</dbReference>
<dbReference type="PANTHER" id="PTHR13789">
    <property type="entry name" value="MONOOXYGENASE"/>
    <property type="match status" value="1"/>
</dbReference>
<feature type="domain" description="FAD-binding" evidence="3">
    <location>
        <begin position="7"/>
        <end position="333"/>
    </location>
</feature>
<keyword evidence="1" id="KW-0560">Oxidoreductase</keyword>
<dbReference type="SUPFAM" id="SSF51905">
    <property type="entry name" value="FAD/NAD(P)-binding domain"/>
    <property type="match status" value="1"/>
</dbReference>
<evidence type="ECO:0000259" key="3">
    <source>
        <dbReference type="Pfam" id="PF01494"/>
    </source>
</evidence>